<dbReference type="OrthoDB" id="10303158at2759"/>
<name>A0A1X6MZT7_9APHY</name>
<feature type="region of interest" description="Disordered" evidence="1">
    <location>
        <begin position="51"/>
        <end position="73"/>
    </location>
</feature>
<reference evidence="2 3" key="1">
    <citation type="submission" date="2017-04" db="EMBL/GenBank/DDBJ databases">
        <title>Genome Sequence of the Model Brown-Rot Fungus Postia placenta SB12.</title>
        <authorList>
            <consortium name="DOE Joint Genome Institute"/>
            <person name="Gaskell J."/>
            <person name="Kersten P."/>
            <person name="Larrondo L.F."/>
            <person name="Canessa P."/>
            <person name="Martinez D."/>
            <person name="Hibbett D."/>
            <person name="Schmoll M."/>
            <person name="Kubicek C.P."/>
            <person name="Martinez A.T."/>
            <person name="Yadav J."/>
            <person name="Master E."/>
            <person name="Magnuson J.K."/>
            <person name="James T."/>
            <person name="Yaver D."/>
            <person name="Berka R."/>
            <person name="Labutti K."/>
            <person name="Lipzen A."/>
            <person name="Aerts A."/>
            <person name="Barry K."/>
            <person name="Henrissat B."/>
            <person name="Blanchette R."/>
            <person name="Grigoriev I."/>
            <person name="Cullen D."/>
        </authorList>
    </citation>
    <scope>NUCLEOTIDE SEQUENCE [LARGE SCALE GENOMIC DNA]</scope>
    <source>
        <strain evidence="2 3">MAD-698-R-SB12</strain>
    </source>
</reference>
<accession>A0A1X6MZT7</accession>
<dbReference type="Proteomes" id="UP000194127">
    <property type="component" value="Unassembled WGS sequence"/>
</dbReference>
<gene>
    <name evidence="2" type="ORF">POSPLADRAFT_1046986</name>
</gene>
<dbReference type="GeneID" id="36324122"/>
<sequence length="428" mass="47445">MDAFAHPYAYTYPLPRARGRVHKPKPRIHHSPLAGLLTRWNHRHADKQFAAEYGTPPSSSSETPPKSVQTPGECAGSLVRKHAKMLTSKLQHFRGLLRCAQMDLREARQVSALAEDLEQTLAMVRTISPFDTETDAPVPLHECLEEAVPWAVYITDTRFASPPPPHYTQESDSEQELPSSETLSSTSSTSPRSSAVSSSSASSARSSPESQQQKNNVYTYPYAESQSVPPTTSYTQARATHSPLVLAPSPPQSQAPAQRPPHDRPTEVYWEDLLNPTPAPMRMEIPPLAPDEYFIEPEGSNLLACLRPSATLEPPATSSSRWVYYPDGKPDGSIQENNRTVRKHRASPRARGSAGANRRTRHKTRDANSSDSDAAYRGDTEEGREGQHGPVRGLSKDRCTSRAHNRSRQPRERAYSPYPSTSPRKTSR</sequence>
<dbReference type="AlphaFoldDB" id="A0A1X6MZT7"/>
<feature type="region of interest" description="Disordered" evidence="1">
    <location>
        <begin position="161"/>
        <end position="266"/>
    </location>
</feature>
<evidence type="ECO:0000256" key="1">
    <source>
        <dbReference type="SAM" id="MobiDB-lite"/>
    </source>
</evidence>
<dbReference type="RefSeq" id="XP_024338497.1">
    <property type="nucleotide sequence ID" value="XM_024479172.1"/>
</dbReference>
<feature type="compositionally biased region" description="Low complexity" evidence="1">
    <location>
        <begin position="176"/>
        <end position="212"/>
    </location>
</feature>
<protein>
    <submittedName>
        <fullName evidence="2">Uncharacterized protein</fullName>
    </submittedName>
</protein>
<dbReference type="EMBL" id="KZ110598">
    <property type="protein sequence ID" value="OSX61703.1"/>
    <property type="molecule type" value="Genomic_DNA"/>
</dbReference>
<feature type="compositionally biased region" description="Polar residues" evidence="1">
    <location>
        <begin position="418"/>
        <end position="428"/>
    </location>
</feature>
<feature type="compositionally biased region" description="Basic and acidic residues" evidence="1">
    <location>
        <begin position="374"/>
        <end position="387"/>
    </location>
</feature>
<evidence type="ECO:0000313" key="2">
    <source>
        <dbReference type="EMBL" id="OSX61703.1"/>
    </source>
</evidence>
<organism evidence="2 3">
    <name type="scientific">Postia placenta MAD-698-R-SB12</name>
    <dbReference type="NCBI Taxonomy" id="670580"/>
    <lineage>
        <taxon>Eukaryota</taxon>
        <taxon>Fungi</taxon>
        <taxon>Dikarya</taxon>
        <taxon>Basidiomycota</taxon>
        <taxon>Agaricomycotina</taxon>
        <taxon>Agaricomycetes</taxon>
        <taxon>Polyporales</taxon>
        <taxon>Adustoporiaceae</taxon>
        <taxon>Rhodonia</taxon>
    </lineage>
</organism>
<feature type="compositionally biased region" description="Polar residues" evidence="1">
    <location>
        <begin position="213"/>
        <end position="239"/>
    </location>
</feature>
<keyword evidence="3" id="KW-1185">Reference proteome</keyword>
<feature type="compositionally biased region" description="Low complexity" evidence="1">
    <location>
        <begin position="55"/>
        <end position="65"/>
    </location>
</feature>
<evidence type="ECO:0000313" key="3">
    <source>
        <dbReference type="Proteomes" id="UP000194127"/>
    </source>
</evidence>
<proteinExistence type="predicted"/>
<feature type="region of interest" description="Disordered" evidence="1">
    <location>
        <begin position="311"/>
        <end position="428"/>
    </location>
</feature>